<feature type="transmembrane region" description="Helical" evidence="1">
    <location>
        <begin position="155"/>
        <end position="173"/>
    </location>
</feature>
<dbReference type="Pfam" id="PF04307">
    <property type="entry name" value="YdjM"/>
    <property type="match status" value="1"/>
</dbReference>
<protein>
    <submittedName>
        <fullName evidence="2">Metal-dependent hydrolase</fullName>
    </submittedName>
</protein>
<reference evidence="2" key="1">
    <citation type="submission" date="2020-03" db="EMBL/GenBank/DDBJ databases">
        <authorList>
            <person name="Guo F."/>
        </authorList>
    </citation>
    <scope>NUCLEOTIDE SEQUENCE</scope>
    <source>
        <strain evidence="2">JCM 30134</strain>
    </source>
</reference>
<keyword evidence="2" id="KW-0378">Hydrolase</keyword>
<keyword evidence="1" id="KW-1133">Transmembrane helix</keyword>
<keyword evidence="1" id="KW-0812">Transmembrane</keyword>
<dbReference type="PANTHER" id="PTHR40031:SF1">
    <property type="entry name" value="MEMBRANE-BOUND METAL-DEPENDENT HYDROLASE"/>
    <property type="match status" value="1"/>
</dbReference>
<feature type="transmembrane region" description="Helical" evidence="1">
    <location>
        <begin position="59"/>
        <end position="81"/>
    </location>
</feature>
<accession>A0A9E5MM67</accession>
<keyword evidence="1" id="KW-0472">Membrane</keyword>
<dbReference type="Proteomes" id="UP000787472">
    <property type="component" value="Unassembled WGS sequence"/>
</dbReference>
<proteinExistence type="predicted"/>
<evidence type="ECO:0000313" key="2">
    <source>
        <dbReference type="EMBL" id="NHO65585.1"/>
    </source>
</evidence>
<dbReference type="InterPro" id="IPR053170">
    <property type="entry name" value="Transcription_regulator"/>
</dbReference>
<gene>
    <name evidence="2" type="ORF">G8770_08540</name>
</gene>
<comment type="caution">
    <text evidence="2">The sequence shown here is derived from an EMBL/GenBank/DDBJ whole genome shotgun (WGS) entry which is preliminary data.</text>
</comment>
<evidence type="ECO:0000256" key="1">
    <source>
        <dbReference type="SAM" id="Phobius"/>
    </source>
</evidence>
<organism evidence="2 3">
    <name type="scientific">Pseudomaricurvus hydrocarbonicus</name>
    <dbReference type="NCBI Taxonomy" id="1470433"/>
    <lineage>
        <taxon>Bacteria</taxon>
        <taxon>Pseudomonadati</taxon>
        <taxon>Pseudomonadota</taxon>
        <taxon>Gammaproteobacteria</taxon>
        <taxon>Cellvibrionales</taxon>
        <taxon>Cellvibrionaceae</taxon>
        <taxon>Pseudomaricurvus</taxon>
    </lineage>
</organism>
<keyword evidence="3" id="KW-1185">Reference proteome</keyword>
<name>A0A9E5MM67_9GAMM</name>
<dbReference type="RefSeq" id="WP_167184729.1">
    <property type="nucleotide sequence ID" value="NZ_JAAONZ010000004.1"/>
</dbReference>
<dbReference type="EMBL" id="JAAONZ010000004">
    <property type="protein sequence ID" value="NHO65585.1"/>
    <property type="molecule type" value="Genomic_DNA"/>
</dbReference>
<feature type="transmembrane region" description="Helical" evidence="1">
    <location>
        <begin position="125"/>
        <end position="148"/>
    </location>
</feature>
<dbReference type="AlphaFoldDB" id="A0A9E5MM67"/>
<sequence length="338" mass="38280">MDPITQGVLGGIIAQTKSNPKDLAKAATLGALAGMAPDLDVLIRSPGDPLLALEYHRHFTHSLFFTPFGGLICALVLHPLLGRRWGLSWWQTLMWCWLGYATHGLLDACTSYGTQLLWPVSQKRFAWDTISVIDPLITIPMLALTLLASRFKRKTYAYCGILWGAVYMGLAYVQHERALALGHQLAQQRGHAPLRLEAKPSFANIVVWKIVYETEDHFYVDAVNPGLRQPTLWPGDDIAKLNTRRDLPWLTPGSQQANDIERFRWFSDGYIAQDKQNPFQVVDIRYSMLPQQIAPLWGIRLSPDASPQEFAEYYTQRDNSGLALKRLIRMMFAPHPQQ</sequence>
<evidence type="ECO:0000313" key="3">
    <source>
        <dbReference type="Proteomes" id="UP000787472"/>
    </source>
</evidence>
<feature type="transmembrane region" description="Helical" evidence="1">
    <location>
        <begin position="93"/>
        <end position="113"/>
    </location>
</feature>
<dbReference type="GO" id="GO:0016787">
    <property type="term" value="F:hydrolase activity"/>
    <property type="evidence" value="ECO:0007669"/>
    <property type="project" value="UniProtKB-KW"/>
</dbReference>
<dbReference type="InterPro" id="IPR007404">
    <property type="entry name" value="YdjM-like"/>
</dbReference>
<dbReference type="PANTHER" id="PTHR40031">
    <property type="entry name" value="HYPOTHETICAL MEMBRANE SPANNING PROTEIN"/>
    <property type="match status" value="1"/>
</dbReference>